<organism evidence="5">
    <name type="scientific">Tanacetum cinerariifolium</name>
    <name type="common">Dalmatian daisy</name>
    <name type="synonym">Chrysanthemum cinerariifolium</name>
    <dbReference type="NCBI Taxonomy" id="118510"/>
    <lineage>
        <taxon>Eukaryota</taxon>
        <taxon>Viridiplantae</taxon>
        <taxon>Streptophyta</taxon>
        <taxon>Embryophyta</taxon>
        <taxon>Tracheophyta</taxon>
        <taxon>Spermatophyta</taxon>
        <taxon>Magnoliopsida</taxon>
        <taxon>eudicotyledons</taxon>
        <taxon>Gunneridae</taxon>
        <taxon>Pentapetalae</taxon>
        <taxon>asterids</taxon>
        <taxon>campanulids</taxon>
        <taxon>Asterales</taxon>
        <taxon>Asteraceae</taxon>
        <taxon>Asteroideae</taxon>
        <taxon>Anthemideae</taxon>
        <taxon>Anthemidinae</taxon>
        <taxon>Tanacetum</taxon>
    </lineage>
</organism>
<dbReference type="GO" id="GO:0015074">
    <property type="term" value="P:DNA integration"/>
    <property type="evidence" value="ECO:0007669"/>
    <property type="project" value="InterPro"/>
</dbReference>
<dbReference type="InterPro" id="IPR012337">
    <property type="entry name" value="RNaseH-like_sf"/>
</dbReference>
<dbReference type="EMBL" id="BKCJ010001374">
    <property type="protein sequence ID" value="GEU40957.1"/>
    <property type="molecule type" value="Genomic_DNA"/>
</dbReference>
<reference evidence="5" key="1">
    <citation type="journal article" date="2019" name="Sci. Rep.">
        <title>Draft genome of Tanacetum cinerariifolium, the natural source of mosquito coil.</title>
        <authorList>
            <person name="Yamashiro T."/>
            <person name="Shiraishi A."/>
            <person name="Satake H."/>
            <person name="Nakayama K."/>
        </authorList>
    </citation>
    <scope>NUCLEOTIDE SEQUENCE</scope>
</reference>
<feature type="compositionally biased region" description="Polar residues" evidence="3">
    <location>
        <begin position="794"/>
        <end position="811"/>
    </location>
</feature>
<evidence type="ECO:0000256" key="2">
    <source>
        <dbReference type="ARBA" id="ARBA00022801"/>
    </source>
</evidence>
<dbReference type="Pfam" id="PF13976">
    <property type="entry name" value="gag_pre-integrs"/>
    <property type="match status" value="1"/>
</dbReference>
<evidence type="ECO:0000256" key="3">
    <source>
        <dbReference type="SAM" id="MobiDB-lite"/>
    </source>
</evidence>
<dbReference type="InterPro" id="IPR013103">
    <property type="entry name" value="RVT_2"/>
</dbReference>
<dbReference type="PANTHER" id="PTHR42648">
    <property type="entry name" value="TRANSPOSASE, PUTATIVE-RELATED"/>
    <property type="match status" value="1"/>
</dbReference>
<feature type="domain" description="Integrase catalytic" evidence="4">
    <location>
        <begin position="992"/>
        <end position="1166"/>
    </location>
</feature>
<dbReference type="InterPro" id="IPR039537">
    <property type="entry name" value="Retrotran_Ty1/copia-like"/>
</dbReference>
<dbReference type="SUPFAM" id="SSF53098">
    <property type="entry name" value="Ribonuclease H-like"/>
    <property type="match status" value="1"/>
</dbReference>
<evidence type="ECO:0000313" key="5">
    <source>
        <dbReference type="EMBL" id="GEU40957.1"/>
    </source>
</evidence>
<dbReference type="PROSITE" id="PS50994">
    <property type="entry name" value="INTEGRASE"/>
    <property type="match status" value="1"/>
</dbReference>
<dbReference type="Pfam" id="PF07727">
    <property type="entry name" value="RVT_2"/>
    <property type="match status" value="1"/>
</dbReference>
<keyword evidence="2" id="KW-0378">Hydrolase</keyword>
<dbReference type="GO" id="GO:0003676">
    <property type="term" value="F:nucleic acid binding"/>
    <property type="evidence" value="ECO:0007669"/>
    <property type="project" value="InterPro"/>
</dbReference>
<accession>A0A6L2JWP0</accession>
<dbReference type="PANTHER" id="PTHR42648:SF18">
    <property type="entry name" value="RETROTRANSPOSON, UNCLASSIFIED-LIKE PROTEIN"/>
    <property type="match status" value="1"/>
</dbReference>
<keyword evidence="1" id="KW-0479">Metal-binding</keyword>
<dbReference type="Pfam" id="PF00665">
    <property type="entry name" value="rve"/>
    <property type="match status" value="1"/>
</dbReference>
<feature type="region of interest" description="Disordered" evidence="3">
    <location>
        <begin position="759"/>
        <end position="811"/>
    </location>
</feature>
<dbReference type="InterPro" id="IPR001584">
    <property type="entry name" value="Integrase_cat-core"/>
</dbReference>
<dbReference type="InterPro" id="IPR025724">
    <property type="entry name" value="GAG-pre-integrase_dom"/>
</dbReference>
<evidence type="ECO:0000256" key="1">
    <source>
        <dbReference type="ARBA" id="ARBA00022723"/>
    </source>
</evidence>
<dbReference type="GO" id="GO:0016787">
    <property type="term" value="F:hydrolase activity"/>
    <property type="evidence" value="ECO:0007669"/>
    <property type="project" value="UniProtKB-KW"/>
</dbReference>
<feature type="compositionally biased region" description="Polar residues" evidence="3">
    <location>
        <begin position="759"/>
        <end position="768"/>
    </location>
</feature>
<protein>
    <submittedName>
        <fullName evidence="5">Retrovirus-related Pol polyprotein from transposon TNT 1-94</fullName>
    </submittedName>
</protein>
<dbReference type="GO" id="GO:0046872">
    <property type="term" value="F:metal ion binding"/>
    <property type="evidence" value="ECO:0007669"/>
    <property type="project" value="UniProtKB-KW"/>
</dbReference>
<comment type="caution">
    <text evidence="5">The sequence shown here is derived from an EMBL/GenBank/DDBJ whole genome shotgun (WGS) entry which is preliminary data.</text>
</comment>
<dbReference type="InterPro" id="IPR036397">
    <property type="entry name" value="RNaseH_sf"/>
</dbReference>
<evidence type="ECO:0000259" key="4">
    <source>
        <dbReference type="PROSITE" id="PS50994"/>
    </source>
</evidence>
<sequence>MILESFENGPLIWPTIEENGVTRPRKYSELTLAKAIQADCDVKETNIILQGLSSEVYALLDSSLTVSVFKQGDNLIDAINHMMSFLSVVTSRYPTTNNQLRNSSNPRQQATINDGRVTLQPVQGRHISFATGTTMTYTPGASGNPRIAEGQVTQTVITHNAAYQADDLDAYDTDCDKLNTAKLALMANLSHYGLDVLAENTCAIVIPDSEETLMLAEESHSKMLLKQQDPMVLEKKVNTTPVDYVVLNQLSQDFKKQFVPQAELSAEQAFCSLNFMNSSDPSPSCRPTKVEVPKELPKFSMVNTSLKKLKHHLAVFDVVVKERTMATAITKGSRGLEHTKTCFRDEIIPFVKALKDIFNTFNQYLIDELTEVQNVFHQMEQAVEQHRSELGSELTSFAGSELGLVSYRSMNGVNILKSIYEGPFRIETLRETLTEGTKGALHLGPERPRVYSDLTSKEKDTYNDDIRATNILLQGLPKDIYSLINHYTDAKNIWDNVKMLLEGLELTKEDRESQLFVTAVKLNRGLRDSNYDQLYAYLKQHKGRQNRGHGNNARGACAAGYGGLRTGLGMLIQVKQGRLSATTAKAPTTQTLFMANLSSTDLVYDEVGPSYDSDVLFEVHDHDHYQDVVCEHHEVHDMHDDVQPNYVVDSHIGYTSDSNMIMYDQYVKDNAVQVVQSNVSAIPNDACIMILNDMHEPLAQYVSVITQYKVVDKSLTAKLATYKEQVKLYERWARFKLTKKEQNIDKQLRIVITNGVDSCTDASGSKPRSNTKKNRISPAKSVNKKTVKDHSRTNKSNSQKPNRVDSSISSKRTIINSNSDSDLTFQTLYLCLFSNASRTYRPLVFRLRLLKTYDMGSLTAQEFHEKFIGILSFRNDHFGAIMGYEDYVIGDSVISRVYYVEGLGHNLFSSQFYDSDLEVAFRKHSRYVRDSNGVELIKDKSWLWHRRLNHLNFDTINDLARQDLERVLPRLKFKKDHLCSACQLGKSKKHTHSPKPENTHLEVLNTLYMDLCGPMRVQTINRKKYILVIVDDYKRFTWVKFLRSKDETPEVVIKFLKQIQVGLNKTIKFIRTDNGTEFVNHDLTYYYESVSIFHQKLVSRTPQQNDVIERRNRTLVKAARTMLIFSKAPMTRSYIFYAWTDKFRARTKFGSCSTLCTPTNKELEILFQPMFDEYLEPLRVERVVSLAPAVLVPVNSNGTSSSTSIDPDAPCPIHSPSSSALHSLCLHQGVAAESTLMDENLFGPVDNDPFINIFALEPNSEASSSGDASSIESTYGYRQEDGIDFEESFAPVARIDAIRIFIANAASKNMTIYQMDVKTAFLNGELKEEVYVSQQEGFVDPDHLAHVYRLKKALYGLKQAPRAWYDTQSQFLLDNKFSKGAVDLTLFT</sequence>
<dbReference type="Gene3D" id="3.30.420.10">
    <property type="entry name" value="Ribonuclease H-like superfamily/Ribonuclease H"/>
    <property type="match status" value="1"/>
</dbReference>
<proteinExistence type="predicted"/>
<gene>
    <name evidence="5" type="ORF">Tci_012935</name>
</gene>
<name>A0A6L2JWP0_TANCI</name>